<protein>
    <submittedName>
        <fullName evidence="1">Uncharacterized protein</fullName>
    </submittedName>
</protein>
<sequence>MTKMIESMNFMIGNVCDRLKKVVKHGNVAGTCTQYARKVGAKPKSNNGTGAERPRWADYEDFEKDIDDIGDGGFKNETIGYREGFRQPRNQRDFMYLDEVLWQNKRQIQKERWY</sequence>
<dbReference type="Proteomes" id="UP000006729">
    <property type="component" value="Chromosome 17"/>
</dbReference>
<organism evidence="1 2">
    <name type="scientific">Populus trichocarpa</name>
    <name type="common">Western balsam poplar</name>
    <name type="synonym">Populus balsamifera subsp. trichocarpa</name>
    <dbReference type="NCBI Taxonomy" id="3694"/>
    <lineage>
        <taxon>Eukaryota</taxon>
        <taxon>Viridiplantae</taxon>
        <taxon>Streptophyta</taxon>
        <taxon>Embryophyta</taxon>
        <taxon>Tracheophyta</taxon>
        <taxon>Spermatophyta</taxon>
        <taxon>Magnoliopsida</taxon>
        <taxon>eudicotyledons</taxon>
        <taxon>Gunneridae</taxon>
        <taxon>Pentapetalae</taxon>
        <taxon>rosids</taxon>
        <taxon>fabids</taxon>
        <taxon>Malpighiales</taxon>
        <taxon>Salicaceae</taxon>
        <taxon>Saliceae</taxon>
        <taxon>Populus</taxon>
    </lineage>
</organism>
<evidence type="ECO:0000313" key="1">
    <source>
        <dbReference type="EMBL" id="PNS95596.1"/>
    </source>
</evidence>
<evidence type="ECO:0000313" key="2">
    <source>
        <dbReference type="Proteomes" id="UP000006729"/>
    </source>
</evidence>
<proteinExistence type="predicted"/>
<keyword evidence="2" id="KW-1185">Reference proteome</keyword>
<dbReference type="AlphaFoldDB" id="A0A2K1X487"/>
<accession>A0A2K1X487</accession>
<dbReference type="EMBL" id="CM009306">
    <property type="protein sequence ID" value="PNS95596.1"/>
    <property type="molecule type" value="Genomic_DNA"/>
</dbReference>
<name>A0A2K1X487_POPTR</name>
<gene>
    <name evidence="1" type="ORF">POPTR_017G067200</name>
</gene>
<dbReference type="InParanoid" id="A0A2K1X487"/>
<reference evidence="1 2" key="1">
    <citation type="journal article" date="2006" name="Science">
        <title>The genome of black cottonwood, Populus trichocarpa (Torr. &amp; Gray).</title>
        <authorList>
            <person name="Tuskan G.A."/>
            <person name="Difazio S."/>
            <person name="Jansson S."/>
            <person name="Bohlmann J."/>
            <person name="Grigoriev I."/>
            <person name="Hellsten U."/>
            <person name="Putnam N."/>
            <person name="Ralph S."/>
            <person name="Rombauts S."/>
            <person name="Salamov A."/>
            <person name="Schein J."/>
            <person name="Sterck L."/>
            <person name="Aerts A."/>
            <person name="Bhalerao R.R."/>
            <person name="Bhalerao R.P."/>
            <person name="Blaudez D."/>
            <person name="Boerjan W."/>
            <person name="Brun A."/>
            <person name="Brunner A."/>
            <person name="Busov V."/>
            <person name="Campbell M."/>
            <person name="Carlson J."/>
            <person name="Chalot M."/>
            <person name="Chapman J."/>
            <person name="Chen G.L."/>
            <person name="Cooper D."/>
            <person name="Coutinho P.M."/>
            <person name="Couturier J."/>
            <person name="Covert S."/>
            <person name="Cronk Q."/>
            <person name="Cunningham R."/>
            <person name="Davis J."/>
            <person name="Degroeve S."/>
            <person name="Dejardin A."/>
            <person name="Depamphilis C."/>
            <person name="Detter J."/>
            <person name="Dirks B."/>
            <person name="Dubchak I."/>
            <person name="Duplessis S."/>
            <person name="Ehlting J."/>
            <person name="Ellis B."/>
            <person name="Gendler K."/>
            <person name="Goodstein D."/>
            <person name="Gribskov M."/>
            <person name="Grimwood J."/>
            <person name="Groover A."/>
            <person name="Gunter L."/>
            <person name="Hamberger B."/>
            <person name="Heinze B."/>
            <person name="Helariutta Y."/>
            <person name="Henrissat B."/>
            <person name="Holligan D."/>
            <person name="Holt R."/>
            <person name="Huang W."/>
            <person name="Islam-Faridi N."/>
            <person name="Jones S."/>
            <person name="Jones-Rhoades M."/>
            <person name="Jorgensen R."/>
            <person name="Joshi C."/>
            <person name="Kangasjarvi J."/>
            <person name="Karlsson J."/>
            <person name="Kelleher C."/>
            <person name="Kirkpatrick R."/>
            <person name="Kirst M."/>
            <person name="Kohler A."/>
            <person name="Kalluri U."/>
            <person name="Larimer F."/>
            <person name="Leebens-Mack J."/>
            <person name="Leple J.C."/>
            <person name="Locascio P."/>
            <person name="Lou Y."/>
            <person name="Lucas S."/>
            <person name="Martin F."/>
            <person name="Montanini B."/>
            <person name="Napoli C."/>
            <person name="Nelson D.R."/>
            <person name="Nelson C."/>
            <person name="Nieminen K."/>
            <person name="Nilsson O."/>
            <person name="Pereda V."/>
            <person name="Peter G."/>
            <person name="Philippe R."/>
            <person name="Pilate G."/>
            <person name="Poliakov A."/>
            <person name="Razumovskaya J."/>
            <person name="Richardson P."/>
            <person name="Rinaldi C."/>
            <person name="Ritland K."/>
            <person name="Rouze P."/>
            <person name="Ryaboy D."/>
            <person name="Schmutz J."/>
            <person name="Schrader J."/>
            <person name="Segerman B."/>
            <person name="Shin H."/>
            <person name="Siddiqui A."/>
            <person name="Sterky F."/>
            <person name="Terry A."/>
            <person name="Tsai C.J."/>
            <person name="Uberbacher E."/>
            <person name="Unneberg P."/>
            <person name="Vahala J."/>
            <person name="Wall K."/>
            <person name="Wessler S."/>
            <person name="Yang G."/>
            <person name="Yin T."/>
            <person name="Douglas C."/>
            <person name="Marra M."/>
            <person name="Sandberg G."/>
            <person name="Van de Peer Y."/>
            <person name="Rokhsar D."/>
        </authorList>
    </citation>
    <scope>NUCLEOTIDE SEQUENCE [LARGE SCALE GENOMIC DNA]</scope>
    <source>
        <strain evidence="2">cv. Nisqually</strain>
    </source>
</reference>